<keyword evidence="2" id="KW-1185">Reference proteome</keyword>
<gene>
    <name evidence="1" type="ORF">VEZ01S_36_00240</name>
</gene>
<comment type="caution">
    <text evidence="1">The sequence shown here is derived from an EMBL/GenBank/DDBJ whole genome shotgun (WGS) entry which is preliminary data.</text>
</comment>
<reference evidence="1 2" key="1">
    <citation type="submission" date="2013-09" db="EMBL/GenBank/DDBJ databases">
        <title>Whole genome shotgun sequence of Vibrio ezurae NBRC 102218.</title>
        <authorList>
            <person name="Yoshida I."/>
            <person name="Hosoyama A."/>
            <person name="Numata M."/>
            <person name="Hashimoto M."/>
            <person name="Hosoyama Y."/>
            <person name="Tsuchikane K."/>
            <person name="Noguchi M."/>
            <person name="Hirakata S."/>
            <person name="Ichikawa N."/>
            <person name="Ohji S."/>
            <person name="Yamazoe A."/>
            <person name="Fujita N."/>
        </authorList>
    </citation>
    <scope>NUCLEOTIDE SEQUENCE [LARGE SCALE GENOMIC DNA]</scope>
    <source>
        <strain evidence="1 2">NBRC 102218</strain>
    </source>
</reference>
<protein>
    <submittedName>
        <fullName evidence="1">Uncharacterized protein</fullName>
    </submittedName>
</protein>
<evidence type="ECO:0000313" key="2">
    <source>
        <dbReference type="Proteomes" id="UP000016562"/>
    </source>
</evidence>
<dbReference type="eggNOG" id="COG0583">
    <property type="taxonomic scope" value="Bacteria"/>
</dbReference>
<accession>U3CGU5</accession>
<dbReference type="EMBL" id="BATM01000036">
    <property type="protein sequence ID" value="GAD80434.1"/>
    <property type="molecule type" value="Genomic_DNA"/>
</dbReference>
<proteinExistence type="predicted"/>
<organism evidence="1 2">
    <name type="scientific">Vibrio ezurae NBRC 102218</name>
    <dbReference type="NCBI Taxonomy" id="1219080"/>
    <lineage>
        <taxon>Bacteria</taxon>
        <taxon>Pseudomonadati</taxon>
        <taxon>Pseudomonadota</taxon>
        <taxon>Gammaproteobacteria</taxon>
        <taxon>Vibrionales</taxon>
        <taxon>Vibrionaceae</taxon>
        <taxon>Vibrio</taxon>
    </lineage>
</organism>
<evidence type="ECO:0000313" key="1">
    <source>
        <dbReference type="EMBL" id="GAD80434.1"/>
    </source>
</evidence>
<name>U3CGU5_9VIBR</name>
<dbReference type="Proteomes" id="UP000016562">
    <property type="component" value="Unassembled WGS sequence"/>
</dbReference>
<sequence>MVTLRMQGNDKISEVRTMMGGLGYALIDLFNLDQPISETKLVPRLTDHKLSTTDTGIYPIYPHRKQTLLVSEFFSMRSIILALL</sequence>
<dbReference type="AlphaFoldDB" id="U3CGU5"/>